<dbReference type="GO" id="GO:0008168">
    <property type="term" value="F:methyltransferase activity"/>
    <property type="evidence" value="ECO:0007669"/>
    <property type="project" value="UniProtKB-KW"/>
</dbReference>
<dbReference type="SUPFAM" id="SSF53335">
    <property type="entry name" value="S-adenosyl-L-methionine-dependent methyltransferases"/>
    <property type="match status" value="1"/>
</dbReference>
<dbReference type="AlphaFoldDB" id="A0A840CQG2"/>
<keyword evidence="6" id="KW-1185">Reference proteome</keyword>
<reference evidence="5 6" key="1">
    <citation type="submission" date="2020-08" db="EMBL/GenBank/DDBJ databases">
        <title>Genomic Encyclopedia of Type Strains, Phase IV (KMG-IV): sequencing the most valuable type-strain genomes for metagenomic binning, comparative biology and taxonomic classification.</title>
        <authorList>
            <person name="Goeker M."/>
        </authorList>
    </citation>
    <scope>NUCLEOTIDE SEQUENCE [LARGE SCALE GENOMIC DNA]</scope>
    <source>
        <strain evidence="5 6">DSM 104969</strain>
    </source>
</reference>
<evidence type="ECO:0000256" key="2">
    <source>
        <dbReference type="ARBA" id="ARBA00022679"/>
    </source>
</evidence>
<keyword evidence="2 5" id="KW-0808">Transferase</keyword>
<proteinExistence type="predicted"/>
<dbReference type="Pfam" id="PF13649">
    <property type="entry name" value="Methyltransf_25"/>
    <property type="match status" value="1"/>
</dbReference>
<dbReference type="EMBL" id="JACIEP010000010">
    <property type="protein sequence ID" value="MBB4036919.1"/>
    <property type="molecule type" value="Genomic_DNA"/>
</dbReference>
<keyword evidence="3" id="KW-0175">Coiled coil</keyword>
<dbReference type="CDD" id="cd02440">
    <property type="entry name" value="AdoMet_MTases"/>
    <property type="match status" value="1"/>
</dbReference>
<accession>A0A840CQG2</accession>
<feature type="domain" description="Methyltransferase" evidence="4">
    <location>
        <begin position="42"/>
        <end position="137"/>
    </location>
</feature>
<feature type="coiled-coil region" evidence="3">
    <location>
        <begin position="66"/>
        <end position="93"/>
    </location>
</feature>
<evidence type="ECO:0000313" key="5">
    <source>
        <dbReference type="EMBL" id="MBB4036919.1"/>
    </source>
</evidence>
<dbReference type="Gene3D" id="3.40.50.150">
    <property type="entry name" value="Vaccinia Virus protein VP39"/>
    <property type="match status" value="1"/>
</dbReference>
<dbReference type="PANTHER" id="PTHR43861:SF1">
    <property type="entry name" value="TRANS-ACONITATE 2-METHYLTRANSFERASE"/>
    <property type="match status" value="1"/>
</dbReference>
<protein>
    <submittedName>
        <fullName evidence="5">SAM-dependent methyltransferase</fullName>
    </submittedName>
</protein>
<keyword evidence="1 5" id="KW-0489">Methyltransferase</keyword>
<organism evidence="5 6">
    <name type="scientific">Dysgonomonas hofstadii</name>
    <dbReference type="NCBI Taxonomy" id="637886"/>
    <lineage>
        <taxon>Bacteria</taxon>
        <taxon>Pseudomonadati</taxon>
        <taxon>Bacteroidota</taxon>
        <taxon>Bacteroidia</taxon>
        <taxon>Bacteroidales</taxon>
        <taxon>Dysgonomonadaceae</taxon>
        <taxon>Dysgonomonas</taxon>
    </lineage>
</organism>
<evidence type="ECO:0000256" key="3">
    <source>
        <dbReference type="SAM" id="Coils"/>
    </source>
</evidence>
<name>A0A840CQG2_9BACT</name>
<dbReference type="Gene3D" id="2.20.25.110">
    <property type="entry name" value="S-adenosyl-L-methionine-dependent methyltransferases"/>
    <property type="match status" value="1"/>
</dbReference>
<evidence type="ECO:0000256" key="1">
    <source>
        <dbReference type="ARBA" id="ARBA00022603"/>
    </source>
</evidence>
<dbReference type="RefSeq" id="WP_183307805.1">
    <property type="nucleotide sequence ID" value="NZ_JACIEP010000010.1"/>
</dbReference>
<comment type="caution">
    <text evidence="5">The sequence shown here is derived from an EMBL/GenBank/DDBJ whole genome shotgun (WGS) entry which is preliminary data.</text>
</comment>
<dbReference type="Proteomes" id="UP000555103">
    <property type="component" value="Unassembled WGS sequence"/>
</dbReference>
<sequence>MSEKYKVGKLIYDGNIYDGMNVEVADLPFYSRWLKKRKNGRILELCCGTGRLTIPLAQEGYNITGVDNSTSMLKQAKAKANDLKASVKLIKSDIRYLDLPEVYDIIFIPFNSIHHLYTNQDFFNVLISVKKHLKNNGYFIFDCFNPDIQYIVNAEKEEQVIAEYSTKDGRNVSVKQTMIYESKTQINRIKWHYFINGEFDSIQNLDMRMFFPQELDAYLSMYGFKIIHKFGGFNEEIFEDKSGKQIFVCKQDNLSI</sequence>
<evidence type="ECO:0000259" key="4">
    <source>
        <dbReference type="Pfam" id="PF13649"/>
    </source>
</evidence>
<dbReference type="GO" id="GO:0032259">
    <property type="term" value="P:methylation"/>
    <property type="evidence" value="ECO:0007669"/>
    <property type="project" value="UniProtKB-KW"/>
</dbReference>
<gene>
    <name evidence="5" type="ORF">GGR21_002833</name>
</gene>
<dbReference type="InterPro" id="IPR041698">
    <property type="entry name" value="Methyltransf_25"/>
</dbReference>
<dbReference type="InterPro" id="IPR029063">
    <property type="entry name" value="SAM-dependent_MTases_sf"/>
</dbReference>
<dbReference type="PANTHER" id="PTHR43861">
    <property type="entry name" value="TRANS-ACONITATE 2-METHYLTRANSFERASE-RELATED"/>
    <property type="match status" value="1"/>
</dbReference>
<evidence type="ECO:0000313" key="6">
    <source>
        <dbReference type="Proteomes" id="UP000555103"/>
    </source>
</evidence>